<feature type="transmembrane region" description="Helical" evidence="2">
    <location>
        <begin position="12"/>
        <end position="34"/>
    </location>
</feature>
<dbReference type="SUPFAM" id="SSF103473">
    <property type="entry name" value="MFS general substrate transporter"/>
    <property type="match status" value="1"/>
</dbReference>
<dbReference type="Gene3D" id="1.20.1250.20">
    <property type="entry name" value="MFS general substrate transporter like domains"/>
    <property type="match status" value="1"/>
</dbReference>
<dbReference type="GO" id="GO:0005886">
    <property type="term" value="C:plasma membrane"/>
    <property type="evidence" value="ECO:0007669"/>
    <property type="project" value="UniProtKB-SubCell"/>
</dbReference>
<dbReference type="AlphaFoldDB" id="A0ABD5F6D0"/>
<feature type="transmembrane region" description="Helical" evidence="2">
    <location>
        <begin position="105"/>
        <end position="131"/>
    </location>
</feature>
<dbReference type="Proteomes" id="UP001264335">
    <property type="component" value="Unassembled WGS sequence"/>
</dbReference>
<name>A0ABD5F6D0_ENTAV</name>
<dbReference type="PANTHER" id="PTHR11360:SF305">
    <property type="entry name" value="MAJOR FACILITATOR SUPERFAMILY (MFS) PROFILE DOMAIN-CONTAINING PROTEIN"/>
    <property type="match status" value="1"/>
</dbReference>
<feature type="transmembrane region" description="Helical" evidence="2">
    <location>
        <begin position="297"/>
        <end position="316"/>
    </location>
</feature>
<dbReference type="InterPro" id="IPR011701">
    <property type="entry name" value="MFS"/>
</dbReference>
<dbReference type="RefSeq" id="WP_311871779.1">
    <property type="nucleotide sequence ID" value="NZ_JARPVY010000011.1"/>
</dbReference>
<dbReference type="EMBL" id="JARPWY010000016">
    <property type="protein sequence ID" value="MDT2514127.1"/>
    <property type="molecule type" value="Genomic_DNA"/>
</dbReference>
<keyword evidence="2" id="KW-0812">Transmembrane</keyword>
<keyword evidence="2" id="KW-1133">Transmembrane helix</keyword>
<sequence>MEQKNFFGYKAALGAFLVIFVNLGACTTLGTFIATLANYSGHSVGAVGQIGTVNTICNVVLSMAAIKVLEKIGAKKTMLISIFACALHMQLYTFVTPGANTQSLLLMYTAGGLASFSITFGTHAVCSAVIADWFIEKRPQITGLALSGAGIGAAAWVFLAGQLFQITDYKNCYRVMSLLVLVLGLFAVIFLIRTTTEKGQKPLGWESENEETPDNAAAAPITYQQAIRSTSFKVLIVALLFATIGGTAFLSFAPTWWQMNGMSATNAANWNAAYLLIAGILLMAAGTISTKLRMSGFVIYVCSAFVLTFICLNLWAANDSNLLMILTVLLAAAAYPVCASIPSFVGTEAFGPQVFAQISATLMIAVYLGQAIASPLMAVFLSSSGGMGLAWNVFAGTTAIGMLLLLAALRISPLAKQRKEGLPS</sequence>
<proteinExistence type="predicted"/>
<evidence type="ECO:0000313" key="3">
    <source>
        <dbReference type="EMBL" id="MDT2514127.1"/>
    </source>
</evidence>
<comment type="caution">
    <text evidence="3">The sequence shown here is derived from an EMBL/GenBank/DDBJ whole genome shotgun (WGS) entry which is preliminary data.</text>
</comment>
<evidence type="ECO:0000256" key="1">
    <source>
        <dbReference type="ARBA" id="ARBA00004651"/>
    </source>
</evidence>
<comment type="subcellular location">
    <subcellularLocation>
        <location evidence="1">Cell membrane</location>
        <topology evidence="1">Multi-pass membrane protein</topology>
    </subcellularLocation>
</comment>
<feature type="transmembrane region" description="Helical" evidence="2">
    <location>
        <begin position="78"/>
        <end position="99"/>
    </location>
</feature>
<protein>
    <submittedName>
        <fullName evidence="3">MFS transporter</fullName>
    </submittedName>
</protein>
<accession>A0ABD5F6D0</accession>
<dbReference type="InterPro" id="IPR036259">
    <property type="entry name" value="MFS_trans_sf"/>
</dbReference>
<feature type="transmembrane region" description="Helical" evidence="2">
    <location>
        <begin position="234"/>
        <end position="252"/>
    </location>
</feature>
<feature type="transmembrane region" description="Helical" evidence="2">
    <location>
        <begin position="389"/>
        <end position="409"/>
    </location>
</feature>
<gene>
    <name evidence="3" type="ORF">P7D79_07735</name>
</gene>
<feature type="transmembrane region" description="Helical" evidence="2">
    <location>
        <begin position="272"/>
        <end position="290"/>
    </location>
</feature>
<dbReference type="PANTHER" id="PTHR11360">
    <property type="entry name" value="MONOCARBOXYLATE TRANSPORTER"/>
    <property type="match status" value="1"/>
</dbReference>
<feature type="transmembrane region" description="Helical" evidence="2">
    <location>
        <begin position="173"/>
        <end position="192"/>
    </location>
</feature>
<organism evidence="3 4">
    <name type="scientific">Enterococcus avium</name>
    <name type="common">Streptococcus avium</name>
    <dbReference type="NCBI Taxonomy" id="33945"/>
    <lineage>
        <taxon>Bacteria</taxon>
        <taxon>Bacillati</taxon>
        <taxon>Bacillota</taxon>
        <taxon>Bacilli</taxon>
        <taxon>Lactobacillales</taxon>
        <taxon>Enterococcaceae</taxon>
        <taxon>Enterococcus</taxon>
    </lineage>
</organism>
<dbReference type="InterPro" id="IPR050327">
    <property type="entry name" value="Proton-linked_MCT"/>
</dbReference>
<feature type="transmembrane region" description="Helical" evidence="2">
    <location>
        <begin position="46"/>
        <end position="66"/>
    </location>
</feature>
<evidence type="ECO:0000256" key="2">
    <source>
        <dbReference type="SAM" id="Phobius"/>
    </source>
</evidence>
<keyword evidence="2" id="KW-0472">Membrane</keyword>
<evidence type="ECO:0000313" key="4">
    <source>
        <dbReference type="Proteomes" id="UP001264335"/>
    </source>
</evidence>
<feature type="transmembrane region" description="Helical" evidence="2">
    <location>
        <begin position="322"/>
        <end position="346"/>
    </location>
</feature>
<feature type="transmembrane region" description="Helical" evidence="2">
    <location>
        <begin position="358"/>
        <end position="383"/>
    </location>
</feature>
<dbReference type="Pfam" id="PF07690">
    <property type="entry name" value="MFS_1"/>
    <property type="match status" value="1"/>
</dbReference>
<reference evidence="3 4" key="1">
    <citation type="submission" date="2023-03" db="EMBL/GenBank/DDBJ databases">
        <authorList>
            <person name="Shen W."/>
            <person name="Cai J."/>
        </authorList>
    </citation>
    <scope>NUCLEOTIDE SEQUENCE [LARGE SCALE GENOMIC DNA]</scope>
    <source>
        <strain evidence="3 4">Y2</strain>
    </source>
</reference>
<feature type="transmembrane region" description="Helical" evidence="2">
    <location>
        <begin position="143"/>
        <end position="161"/>
    </location>
</feature>